<organism evidence="1">
    <name type="scientific">bioreactor metagenome</name>
    <dbReference type="NCBI Taxonomy" id="1076179"/>
    <lineage>
        <taxon>unclassified sequences</taxon>
        <taxon>metagenomes</taxon>
        <taxon>ecological metagenomes</taxon>
    </lineage>
</organism>
<sequence>MVGGCIDGTDRKWSEIAAVAHFIAADDGPFGKTCREPGFVRNLFFQSVFCGMGFSGHNLVAGCLPLRCFAFGVLALKQHFSGVVTSDGGLILFGGEKAVRHWLHSIILIMDGQFF</sequence>
<evidence type="ECO:0000313" key="1">
    <source>
        <dbReference type="EMBL" id="MPM88933.1"/>
    </source>
</evidence>
<accession>A0A645DJD4</accession>
<dbReference type="EMBL" id="VSSQ01036443">
    <property type="protein sequence ID" value="MPM88933.1"/>
    <property type="molecule type" value="Genomic_DNA"/>
</dbReference>
<comment type="caution">
    <text evidence="1">The sequence shown here is derived from an EMBL/GenBank/DDBJ whole genome shotgun (WGS) entry which is preliminary data.</text>
</comment>
<name>A0A645DJD4_9ZZZZ</name>
<dbReference type="AlphaFoldDB" id="A0A645DJD4"/>
<protein>
    <submittedName>
        <fullName evidence="1">Uncharacterized protein</fullName>
    </submittedName>
</protein>
<reference evidence="1" key="1">
    <citation type="submission" date="2019-08" db="EMBL/GenBank/DDBJ databases">
        <authorList>
            <person name="Kucharzyk K."/>
            <person name="Murdoch R.W."/>
            <person name="Higgins S."/>
            <person name="Loffler F."/>
        </authorList>
    </citation>
    <scope>NUCLEOTIDE SEQUENCE</scope>
</reference>
<gene>
    <name evidence="1" type="ORF">SDC9_136037</name>
</gene>
<proteinExistence type="predicted"/>